<dbReference type="Proteomes" id="UP000217250">
    <property type="component" value="Chromosome"/>
</dbReference>
<dbReference type="OrthoDB" id="9784832at2"/>
<dbReference type="Pfam" id="PF13562">
    <property type="entry name" value="NTP_transf_4"/>
    <property type="match status" value="1"/>
</dbReference>
<dbReference type="PANTHER" id="PTHR43584">
    <property type="entry name" value="NUCLEOTIDYL TRANSFERASE"/>
    <property type="match status" value="1"/>
</dbReference>
<dbReference type="GeneID" id="84809499"/>
<dbReference type="InterPro" id="IPR023917">
    <property type="entry name" value="Bifunctiontional_GlmU_bac-type"/>
</dbReference>
<dbReference type="InterPro" id="IPR011004">
    <property type="entry name" value="Trimer_LpxA-like_sf"/>
</dbReference>
<dbReference type="NCBIfam" id="TIGR03991">
    <property type="entry name" value="alt_bact_glmU"/>
    <property type="match status" value="1"/>
</dbReference>
<sequence>MKIERLLFEDKNIIKDFFPLTFTRPSAELRAGILTFAERWQRLLGVTQMSYLSADYLREKYPYTGVSEEVTLSIYANFLPTPRLLEQLRSLEVGESITYQGRTLAFVGKSITLSSIPPIEWEEPLVVFEKPTDLFTYNDKAIDFDFELLTKGRTSVPLSPTNGFLGDKADLFIEEGAKVEFATLNCQKGKIYIGKDAEVMEGSHLRGPIALCEHATVNMGAKLYGATTIGPYSKVGGEISNSVIWGYSNKGHDGFLGNSVLGQWCNLGADTNVSNLKNTYNTIQLWDYQKGDYTSSGLQFCGVLMGDHSKTAINTQINSGTTVGVFANLFSAGFPSKYIPNFAWGTSADKYRLDEAFAVAERVMARRGIAFDEKEQDILQWLFDNQ</sequence>
<dbReference type="SUPFAM" id="SSF51161">
    <property type="entry name" value="Trimeric LpxA-like enzymes"/>
    <property type="match status" value="1"/>
</dbReference>
<dbReference type="CDD" id="cd05635">
    <property type="entry name" value="LbH_unknown"/>
    <property type="match status" value="1"/>
</dbReference>
<protein>
    <submittedName>
        <fullName evidence="3">Glucose-1-phosphate thymidylyltransferase</fullName>
    </submittedName>
</protein>
<dbReference type="GO" id="GO:0016746">
    <property type="term" value="F:acyltransferase activity"/>
    <property type="evidence" value="ECO:0007669"/>
    <property type="project" value="UniProtKB-KW"/>
</dbReference>
<dbReference type="EMBL" id="CP022386">
    <property type="protein sequence ID" value="ATA88013.1"/>
    <property type="molecule type" value="Genomic_DNA"/>
</dbReference>
<dbReference type="KEGG" id="cgh:CGC50_13215"/>
<accession>A0A250FSC6</accession>
<evidence type="ECO:0000313" key="3">
    <source>
        <dbReference type="EMBL" id="ATA88013.1"/>
    </source>
</evidence>
<evidence type="ECO:0000256" key="2">
    <source>
        <dbReference type="ARBA" id="ARBA00023315"/>
    </source>
</evidence>
<reference evidence="4" key="1">
    <citation type="submission" date="2017-06" db="EMBL/GenBank/DDBJ databases">
        <title>Capnocytophaga spp. assemblies.</title>
        <authorList>
            <person name="Gulvik C.A."/>
        </authorList>
    </citation>
    <scope>NUCLEOTIDE SEQUENCE [LARGE SCALE GENOMIC DNA]</scope>
    <source>
        <strain evidence="4">H1496</strain>
    </source>
</reference>
<dbReference type="GO" id="GO:0016779">
    <property type="term" value="F:nucleotidyltransferase activity"/>
    <property type="evidence" value="ECO:0007669"/>
    <property type="project" value="UniProtKB-ARBA"/>
</dbReference>
<keyword evidence="1 3" id="KW-0808">Transferase</keyword>
<dbReference type="InterPro" id="IPR050065">
    <property type="entry name" value="GlmU-like"/>
</dbReference>
<dbReference type="Gene3D" id="2.160.10.10">
    <property type="entry name" value="Hexapeptide repeat proteins"/>
    <property type="match status" value="1"/>
</dbReference>
<keyword evidence="2" id="KW-0012">Acyltransferase</keyword>
<evidence type="ECO:0000256" key="1">
    <source>
        <dbReference type="ARBA" id="ARBA00022679"/>
    </source>
</evidence>
<name>A0A250FSC6_9FLAO</name>
<organism evidence="3 4">
    <name type="scientific">Capnocytophaga gingivalis</name>
    <dbReference type="NCBI Taxonomy" id="1017"/>
    <lineage>
        <taxon>Bacteria</taxon>
        <taxon>Pseudomonadati</taxon>
        <taxon>Bacteroidota</taxon>
        <taxon>Flavobacteriia</taxon>
        <taxon>Flavobacteriales</taxon>
        <taxon>Flavobacteriaceae</taxon>
        <taxon>Capnocytophaga</taxon>
    </lineage>
</organism>
<dbReference type="RefSeq" id="WP_095911179.1">
    <property type="nucleotide sequence ID" value="NZ_CP022386.1"/>
</dbReference>
<proteinExistence type="predicted"/>
<gene>
    <name evidence="3" type="ORF">CGC50_13215</name>
</gene>
<dbReference type="AlphaFoldDB" id="A0A250FSC6"/>
<evidence type="ECO:0000313" key="4">
    <source>
        <dbReference type="Proteomes" id="UP000217250"/>
    </source>
</evidence>